<dbReference type="Proteomes" id="UP001597544">
    <property type="component" value="Unassembled WGS sequence"/>
</dbReference>
<protein>
    <submittedName>
        <fullName evidence="3">DUF5723 family protein</fullName>
    </submittedName>
</protein>
<feature type="non-terminal residue" evidence="3">
    <location>
        <position position="452"/>
    </location>
</feature>
<proteinExistence type="predicted"/>
<evidence type="ECO:0000313" key="3">
    <source>
        <dbReference type="EMBL" id="MFD2513779.1"/>
    </source>
</evidence>
<feature type="signal peptide" evidence="1">
    <location>
        <begin position="1"/>
        <end position="20"/>
    </location>
</feature>
<dbReference type="EMBL" id="JBHULU010000010">
    <property type="protein sequence ID" value="MFD2513779.1"/>
    <property type="molecule type" value="Genomic_DNA"/>
</dbReference>
<accession>A0ABW5IJG6</accession>
<dbReference type="InterPro" id="IPR043781">
    <property type="entry name" value="DUF5723"/>
</dbReference>
<dbReference type="Pfam" id="PF18990">
    <property type="entry name" value="DUF5723"/>
    <property type="match status" value="1"/>
</dbReference>
<feature type="chain" id="PRO_5046290897" evidence="1">
    <location>
        <begin position="21"/>
        <end position="452"/>
    </location>
</feature>
<keyword evidence="4" id="KW-1185">Reference proteome</keyword>
<gene>
    <name evidence="3" type="ORF">ACFSRY_07860</name>
</gene>
<comment type="caution">
    <text evidence="3">The sequence shown here is derived from an EMBL/GenBank/DDBJ whole genome shotgun (WGS) entry which is preliminary data.</text>
</comment>
<feature type="domain" description="DUF5723" evidence="2">
    <location>
        <begin position="55"/>
        <end position="378"/>
    </location>
</feature>
<evidence type="ECO:0000259" key="2">
    <source>
        <dbReference type="Pfam" id="PF18990"/>
    </source>
</evidence>
<sequence length="452" mass="48477">MKRFLMLVAVAVATQTAAFAQTELSSFSVTGRGGVMNTFVHDFQAIGVNPGNLGRSTSIISFTIGEGGVGASTQALSRKTLRKFLEVANNTELSLEERQDLARAFTSDNVLNAGADVNTFAISVTLPKIGGFAFSNRQRALSHVAFNKNFSELVFLGQDAQLYQDFAPGQTVYVSELFEGTEVKASWVNEWNFAYGRKILDLPALNIYGGAGYRYLQGLALYEFSSKAGEVKAYSAASPVLDINYERYLDDPQFSYNTADGLLSPVGKGHGFDVGLSAEVIKIVKVGVSVTDIGNMTWTDNLLEAKDKGFKLPEYNGAEEYNFQDAADMAKTIIDSALVFSPVSELTTALPTRFRAGIGVKLGSKVEVGLDYVRALNDAPGNITEDFIGLGFDVQPLPLVRLSSGVTTGAGDKLNLPVGFAIVTPVYEFGVSTRDITAPFTDKNPGASVAMG</sequence>
<evidence type="ECO:0000313" key="4">
    <source>
        <dbReference type="Proteomes" id="UP001597544"/>
    </source>
</evidence>
<reference evidence="4" key="1">
    <citation type="journal article" date="2019" name="Int. J. Syst. Evol. Microbiol.">
        <title>The Global Catalogue of Microorganisms (GCM) 10K type strain sequencing project: providing services to taxonomists for standard genome sequencing and annotation.</title>
        <authorList>
            <consortium name="The Broad Institute Genomics Platform"/>
            <consortium name="The Broad Institute Genome Sequencing Center for Infectious Disease"/>
            <person name="Wu L."/>
            <person name="Ma J."/>
        </authorList>
    </citation>
    <scope>NUCLEOTIDE SEQUENCE [LARGE SCALE GENOMIC DNA]</scope>
    <source>
        <strain evidence="4">KCTC 42498</strain>
    </source>
</reference>
<keyword evidence="1" id="KW-0732">Signal</keyword>
<organism evidence="3 4">
    <name type="scientific">Pontibacter locisalis</name>
    <dbReference type="NCBI Taxonomy" id="1719035"/>
    <lineage>
        <taxon>Bacteria</taxon>
        <taxon>Pseudomonadati</taxon>
        <taxon>Bacteroidota</taxon>
        <taxon>Cytophagia</taxon>
        <taxon>Cytophagales</taxon>
        <taxon>Hymenobacteraceae</taxon>
        <taxon>Pontibacter</taxon>
    </lineage>
</organism>
<evidence type="ECO:0000256" key="1">
    <source>
        <dbReference type="SAM" id="SignalP"/>
    </source>
</evidence>
<dbReference type="Gene3D" id="2.40.160.60">
    <property type="entry name" value="Outer membrane protein transport protein (OMPP1/FadL/TodX)"/>
    <property type="match status" value="1"/>
</dbReference>
<dbReference type="RefSeq" id="WP_377505005.1">
    <property type="nucleotide sequence ID" value="NZ_JBHULU010000010.1"/>
</dbReference>
<name>A0ABW5IJG6_9BACT</name>